<accession>A0A9X5BE89</accession>
<dbReference type="InterPro" id="IPR009057">
    <property type="entry name" value="Homeodomain-like_sf"/>
</dbReference>
<dbReference type="PROSITE" id="PS00041">
    <property type="entry name" value="HTH_ARAC_FAMILY_1"/>
    <property type="match status" value="1"/>
</dbReference>
<feature type="domain" description="HTH araC/xylS-type" evidence="4">
    <location>
        <begin position="182"/>
        <end position="281"/>
    </location>
</feature>
<reference evidence="5" key="1">
    <citation type="submission" date="2018-09" db="EMBL/GenBank/DDBJ databases">
        <title>Murine metabolic-syndrome-specific gut microbial biobank.</title>
        <authorList>
            <person name="Liu C."/>
        </authorList>
    </citation>
    <scope>NUCLEOTIDE SEQUENCE</scope>
    <source>
        <strain evidence="5">D42-62</strain>
    </source>
</reference>
<dbReference type="GO" id="GO:0043565">
    <property type="term" value="F:sequence-specific DNA binding"/>
    <property type="evidence" value="ECO:0007669"/>
    <property type="project" value="InterPro"/>
</dbReference>
<name>A0A9X5BE89_9FIRM</name>
<keyword evidence="2" id="KW-0238">DNA-binding</keyword>
<evidence type="ECO:0000259" key="4">
    <source>
        <dbReference type="PROSITE" id="PS01124"/>
    </source>
</evidence>
<evidence type="ECO:0000256" key="2">
    <source>
        <dbReference type="ARBA" id="ARBA00023125"/>
    </source>
</evidence>
<protein>
    <submittedName>
        <fullName evidence="5">AraC family transcriptional regulator</fullName>
    </submittedName>
</protein>
<dbReference type="Pfam" id="PF12833">
    <property type="entry name" value="HTH_18"/>
    <property type="match status" value="1"/>
</dbReference>
<dbReference type="InterPro" id="IPR018062">
    <property type="entry name" value="HTH_AraC-typ_CS"/>
</dbReference>
<dbReference type="EMBL" id="QZDT01000008">
    <property type="protein sequence ID" value="NBJ92386.1"/>
    <property type="molecule type" value="Genomic_DNA"/>
</dbReference>
<dbReference type="SMART" id="SM00342">
    <property type="entry name" value="HTH_ARAC"/>
    <property type="match status" value="1"/>
</dbReference>
<proteinExistence type="predicted"/>
<keyword evidence="6" id="KW-1185">Reference proteome</keyword>
<evidence type="ECO:0000256" key="1">
    <source>
        <dbReference type="ARBA" id="ARBA00023015"/>
    </source>
</evidence>
<keyword evidence="1" id="KW-0805">Transcription regulation</keyword>
<dbReference type="GO" id="GO:0003700">
    <property type="term" value="F:DNA-binding transcription factor activity"/>
    <property type="evidence" value="ECO:0007669"/>
    <property type="project" value="InterPro"/>
</dbReference>
<dbReference type="InterPro" id="IPR018060">
    <property type="entry name" value="HTH_AraC"/>
</dbReference>
<keyword evidence="3" id="KW-0804">Transcription</keyword>
<dbReference type="PANTHER" id="PTHR43280:SF2">
    <property type="entry name" value="HTH-TYPE TRANSCRIPTIONAL REGULATOR EXSA"/>
    <property type="match status" value="1"/>
</dbReference>
<evidence type="ECO:0000313" key="6">
    <source>
        <dbReference type="Proteomes" id="UP001154420"/>
    </source>
</evidence>
<dbReference type="Gene3D" id="2.60.120.10">
    <property type="entry name" value="Jelly Rolls"/>
    <property type="match status" value="1"/>
</dbReference>
<dbReference type="OrthoDB" id="9813413at2"/>
<evidence type="ECO:0000256" key="3">
    <source>
        <dbReference type="ARBA" id="ARBA00023163"/>
    </source>
</evidence>
<dbReference type="PROSITE" id="PS01124">
    <property type="entry name" value="HTH_ARAC_FAMILY_2"/>
    <property type="match status" value="1"/>
</dbReference>
<dbReference type="SUPFAM" id="SSF51182">
    <property type="entry name" value="RmlC-like cupins"/>
    <property type="match status" value="1"/>
</dbReference>
<dbReference type="RefSeq" id="WP_160559481.1">
    <property type="nucleotide sequence ID" value="NZ_QZDT01000008.1"/>
</dbReference>
<dbReference type="Gene3D" id="1.10.10.60">
    <property type="entry name" value="Homeodomain-like"/>
    <property type="match status" value="2"/>
</dbReference>
<dbReference type="InterPro" id="IPR011051">
    <property type="entry name" value="RmlC_Cupin_sf"/>
</dbReference>
<sequence length="292" mass="34133">MKLLWCARLLTECIGRQKCGNHIIFKGVDVIIYDNVEIGFMTHYKERKNQKVVITPAHQHVKNIWEMVYYVNNGGVFILGDKKIPYEKNTVMLIPPNIMHYEFSDSSIELYFIMFRPVFDHNSNGFSVRDYNNHFFENMFAQCFYLKNTKPINWQSNLGMVLGCVEQYMASLENIGEISIAEQLKQKISERFTDSSLQIGALLEEMPLSAWYQRKLFKEATGMTLTQYLNKIRIDYACSLLANSAMPIKSIAISSGFEDSYYFSRLFKTLKGSNPMLWRKEHWKLRLNQDGQ</sequence>
<evidence type="ECO:0000313" key="5">
    <source>
        <dbReference type="EMBL" id="NBJ92386.1"/>
    </source>
</evidence>
<dbReference type="CDD" id="cd02208">
    <property type="entry name" value="cupin_RmlC-like"/>
    <property type="match status" value="1"/>
</dbReference>
<comment type="caution">
    <text evidence="5">The sequence shown here is derived from an EMBL/GenBank/DDBJ whole genome shotgun (WGS) entry which is preliminary data.</text>
</comment>
<organism evidence="5 6">
    <name type="scientific">Parablautia muri</name>
    <dbReference type="NCBI Taxonomy" id="2320879"/>
    <lineage>
        <taxon>Bacteria</taxon>
        <taxon>Bacillati</taxon>
        <taxon>Bacillota</taxon>
        <taxon>Clostridia</taxon>
        <taxon>Lachnospirales</taxon>
        <taxon>Lachnospiraceae</taxon>
        <taxon>Parablautia</taxon>
    </lineage>
</organism>
<dbReference type="SUPFAM" id="SSF46689">
    <property type="entry name" value="Homeodomain-like"/>
    <property type="match status" value="1"/>
</dbReference>
<dbReference type="Proteomes" id="UP001154420">
    <property type="component" value="Unassembled WGS sequence"/>
</dbReference>
<dbReference type="AlphaFoldDB" id="A0A9X5BE89"/>
<dbReference type="InterPro" id="IPR014710">
    <property type="entry name" value="RmlC-like_jellyroll"/>
</dbReference>
<gene>
    <name evidence="5" type="ORF">D5281_07185</name>
</gene>
<dbReference type="PANTHER" id="PTHR43280">
    <property type="entry name" value="ARAC-FAMILY TRANSCRIPTIONAL REGULATOR"/>
    <property type="match status" value="1"/>
</dbReference>